<dbReference type="PANTHER" id="PTHR30337">
    <property type="entry name" value="COMPONENT OF ATP-DEPENDENT DSDNA EXONUCLEASE"/>
    <property type="match status" value="1"/>
</dbReference>
<dbReference type="Proteomes" id="UP001296776">
    <property type="component" value="Unassembled WGS sequence"/>
</dbReference>
<dbReference type="InterPro" id="IPR050535">
    <property type="entry name" value="DNA_Repair-Maintenance_Comp"/>
</dbReference>
<accession>A0AAJ0U5R0</accession>
<dbReference type="InterPro" id="IPR029052">
    <property type="entry name" value="Metallo-depent_PP-like"/>
</dbReference>
<evidence type="ECO:0000256" key="1">
    <source>
        <dbReference type="ARBA" id="ARBA00022801"/>
    </source>
</evidence>
<protein>
    <submittedName>
        <fullName evidence="4">DNA repair exonuclease</fullName>
    </submittedName>
</protein>
<feature type="domain" description="Calcineurin-like phosphoesterase" evidence="3">
    <location>
        <begin position="2"/>
        <end position="198"/>
    </location>
</feature>
<feature type="compositionally biased region" description="Low complexity" evidence="2">
    <location>
        <begin position="364"/>
        <end position="388"/>
    </location>
</feature>
<feature type="region of interest" description="Disordered" evidence="2">
    <location>
        <begin position="364"/>
        <end position="389"/>
    </location>
</feature>
<dbReference type="Gene3D" id="3.60.21.10">
    <property type="match status" value="1"/>
</dbReference>
<dbReference type="Pfam" id="PF00149">
    <property type="entry name" value="Metallophos"/>
    <property type="match status" value="1"/>
</dbReference>
<evidence type="ECO:0000259" key="3">
    <source>
        <dbReference type="Pfam" id="PF00149"/>
    </source>
</evidence>
<evidence type="ECO:0000313" key="5">
    <source>
        <dbReference type="Proteomes" id="UP001296776"/>
    </source>
</evidence>
<keyword evidence="1" id="KW-0378">Hydrolase</keyword>
<dbReference type="GO" id="GO:0004527">
    <property type="term" value="F:exonuclease activity"/>
    <property type="evidence" value="ECO:0007669"/>
    <property type="project" value="UniProtKB-KW"/>
</dbReference>
<dbReference type="EMBL" id="NRSJ01000020">
    <property type="protein sequence ID" value="MBK1705280.1"/>
    <property type="molecule type" value="Genomic_DNA"/>
</dbReference>
<feature type="compositionally biased region" description="Gly residues" evidence="2">
    <location>
        <begin position="435"/>
        <end position="453"/>
    </location>
</feature>
<evidence type="ECO:0000313" key="4">
    <source>
        <dbReference type="EMBL" id="MBK1705280.1"/>
    </source>
</evidence>
<keyword evidence="4" id="KW-0540">Nuclease</keyword>
<reference evidence="4" key="1">
    <citation type="submission" date="2017-08" db="EMBL/GenBank/DDBJ databases">
        <authorList>
            <person name="Imhoff J.F."/>
            <person name="Rahn T."/>
            <person name="Kuenzel S."/>
            <person name="Neulinger S.C."/>
        </authorList>
    </citation>
    <scope>NUCLEOTIDE SEQUENCE</scope>
    <source>
        <strain evidence="4">DSM 11080</strain>
    </source>
</reference>
<dbReference type="SUPFAM" id="SSF56300">
    <property type="entry name" value="Metallo-dependent phosphatases"/>
    <property type="match status" value="1"/>
</dbReference>
<dbReference type="InterPro" id="IPR004843">
    <property type="entry name" value="Calcineurin-like_PHP"/>
</dbReference>
<proteinExistence type="predicted"/>
<reference evidence="4" key="2">
    <citation type="journal article" date="2020" name="Microorganisms">
        <title>Osmotic Adaptation and Compatible Solute Biosynthesis of Phototrophic Bacteria as Revealed from Genome Analyses.</title>
        <authorList>
            <person name="Imhoff J.F."/>
            <person name="Rahn T."/>
            <person name="Kunzel S."/>
            <person name="Keller A."/>
            <person name="Neulinger S.C."/>
        </authorList>
    </citation>
    <scope>NUCLEOTIDE SEQUENCE</scope>
    <source>
        <strain evidence="4">DSM 11080</strain>
    </source>
</reference>
<organism evidence="4 5">
    <name type="scientific">Halochromatium glycolicum</name>
    <dbReference type="NCBI Taxonomy" id="85075"/>
    <lineage>
        <taxon>Bacteria</taxon>
        <taxon>Pseudomonadati</taxon>
        <taxon>Pseudomonadota</taxon>
        <taxon>Gammaproteobacteria</taxon>
        <taxon>Chromatiales</taxon>
        <taxon>Chromatiaceae</taxon>
        <taxon>Halochromatium</taxon>
    </lineage>
</organism>
<dbReference type="PANTHER" id="PTHR30337:SF7">
    <property type="entry name" value="PHOSPHOESTERASE"/>
    <property type="match status" value="1"/>
</dbReference>
<dbReference type="AlphaFoldDB" id="A0AAJ0U5R0"/>
<comment type="caution">
    <text evidence="4">The sequence shown here is derived from an EMBL/GenBank/DDBJ whole genome shotgun (WGS) entry which is preliminary data.</text>
</comment>
<dbReference type="InterPro" id="IPR041796">
    <property type="entry name" value="Mre11_N"/>
</dbReference>
<keyword evidence="5" id="KW-1185">Reference proteome</keyword>
<dbReference type="CDD" id="cd00840">
    <property type="entry name" value="MPP_Mre11_N"/>
    <property type="match status" value="1"/>
</dbReference>
<gene>
    <name evidence="4" type="ORF">CKO40_12180</name>
</gene>
<keyword evidence="4" id="KW-0269">Exonuclease</keyword>
<evidence type="ECO:0000256" key="2">
    <source>
        <dbReference type="SAM" id="MobiDB-lite"/>
    </source>
</evidence>
<sequence>MFRFIHAADTHIDSPLVGLDTYEGAPVELLRGATRRAFENLVELALEEAVDFVLIAGDLYDGDWRDFSTGLFFTRQMARLRAAAIPVYVIAGNHDAASVLTRRLDPPDNVHFFSTRQPETRELEQLPVAIHGRGFPNRQVPENLVPDFPLPRPGRFNIGLLHTSLAGAPGHATYAPCTLADLAAKGYDYWALGHVHQPQVLARAPWVIFPGNLQGRHVRETGARGCQLVAVDEALQVVEAVHRPLDVVRWARLEIDLTGIDEQGLALERIDETLTAALGEADGRLLAVRLVLAGNTPLHGGLVRSLPAWRAQCQARAQITGGDRVWIEDLELATAPVYDLQRLAERDDLTRILLAGLAAAECPTSEPAAGSAAAPASGPGTGPTAEAPPEVRDLLGILPAEIRTELEDALTAEQRPGLLDEVRALLLESLRHSGGDNGGDNGGDSGIDSGGEP</sequence>
<feature type="region of interest" description="Disordered" evidence="2">
    <location>
        <begin position="430"/>
        <end position="453"/>
    </location>
</feature>
<dbReference type="RefSeq" id="WP_200346496.1">
    <property type="nucleotide sequence ID" value="NZ_NRSJ01000020.1"/>
</dbReference>
<name>A0AAJ0U5R0_9GAMM</name>